<evidence type="ECO:0000256" key="3">
    <source>
        <dbReference type="SAM" id="Coils"/>
    </source>
</evidence>
<evidence type="ECO:0000313" key="5">
    <source>
        <dbReference type="Proteomes" id="UP001165190"/>
    </source>
</evidence>
<dbReference type="PANTHER" id="PTHR32054">
    <property type="entry name" value="HEAVY CHAIN, PUTATIVE, EXPRESSED-RELATED-RELATED"/>
    <property type="match status" value="1"/>
</dbReference>
<evidence type="ECO:0000256" key="1">
    <source>
        <dbReference type="ARBA" id="ARBA00005485"/>
    </source>
</evidence>
<dbReference type="GO" id="GO:0009904">
    <property type="term" value="P:chloroplast accumulation movement"/>
    <property type="evidence" value="ECO:0007669"/>
    <property type="project" value="TreeGrafter"/>
</dbReference>
<organism evidence="4 5">
    <name type="scientific">Hibiscus trionum</name>
    <name type="common">Flower of an hour</name>
    <dbReference type="NCBI Taxonomy" id="183268"/>
    <lineage>
        <taxon>Eukaryota</taxon>
        <taxon>Viridiplantae</taxon>
        <taxon>Streptophyta</taxon>
        <taxon>Embryophyta</taxon>
        <taxon>Tracheophyta</taxon>
        <taxon>Spermatophyta</taxon>
        <taxon>Magnoliopsida</taxon>
        <taxon>eudicotyledons</taxon>
        <taxon>Gunneridae</taxon>
        <taxon>Pentapetalae</taxon>
        <taxon>rosids</taxon>
        <taxon>malvids</taxon>
        <taxon>Malvales</taxon>
        <taxon>Malvaceae</taxon>
        <taxon>Malvoideae</taxon>
        <taxon>Hibiscus</taxon>
    </lineage>
</organism>
<dbReference type="EMBL" id="BSYR01000014">
    <property type="protein sequence ID" value="GMI77481.1"/>
    <property type="molecule type" value="Genomic_DNA"/>
</dbReference>
<reference evidence="4" key="1">
    <citation type="submission" date="2023-05" db="EMBL/GenBank/DDBJ databases">
        <title>Genome and transcriptome analyses reveal genes involved in the formation of fine ridges on petal epidermal cells in Hibiscus trionum.</title>
        <authorList>
            <person name="Koshimizu S."/>
            <person name="Masuda S."/>
            <person name="Ishii T."/>
            <person name="Shirasu K."/>
            <person name="Hoshino A."/>
            <person name="Arita M."/>
        </authorList>
    </citation>
    <scope>NUCLEOTIDE SEQUENCE</scope>
    <source>
        <strain evidence="4">Hamamatsu line</strain>
    </source>
</reference>
<sequence length="543" mass="60985">MVNIYRRAQSERIPQAAIGSPKAEVGEIDTRAPFQSVKAAVSLFGEVAVTKERRTPRKSRISAENVIDKETQLLLAEKEFNNIKQKLESDEATKAKADSELENAKQTLQELSEKLRAVTESMQSAIEAAEAMKHQDSQLELKKSQYSQEYEAELESAREQYLAVANELDAKKQELNKIRQDFDAALEVKLAAFQQAAEAQLAAKMHSERVTELTNQITAMKEAIKQVKFATQQVYNEQEAIAAEKEMLRKSYEAAKEEAEKKLSASREAYDPELTKSLEKKLTETTAEVEALQAEMKKVHALEMDSVRLLTSELNEATTTLQMVADEECSLRNLVSSIRVELEEVKRKQAQQNEIMAKKEAEREALNHNHNVRLQQLLLEAETARKEAEEMKNSIESLKKDAEAAEVAVKELKHKLDETLEQAEEAKAAEKEALDEMRVLEKGVGDGKIMLSKEEYEALQRKIDEYGSMSEQKIAAAMVELEAIISSKNEAEEKVEESLKAIEEIKAATELAEKSAMTAEAAQNVVEGELRRRRQQEGAVAVS</sequence>
<feature type="coiled-coil region" evidence="3">
    <location>
        <begin position="342"/>
        <end position="443"/>
    </location>
</feature>
<evidence type="ECO:0000256" key="2">
    <source>
        <dbReference type="ARBA" id="ARBA00023054"/>
    </source>
</evidence>
<keyword evidence="5" id="KW-1185">Reference proteome</keyword>
<feature type="coiled-coil region" evidence="3">
    <location>
        <begin position="474"/>
        <end position="508"/>
    </location>
</feature>
<proteinExistence type="inferred from homology"/>
<keyword evidence="2 3" id="KW-0175">Coiled coil</keyword>
<dbReference type="PANTHER" id="PTHR32054:SF42">
    <property type="entry name" value="WEB FAMILY PROTEIN"/>
    <property type="match status" value="1"/>
</dbReference>
<protein>
    <recommendedName>
        <fullName evidence="6">WEB family protein</fullName>
    </recommendedName>
</protein>
<dbReference type="Proteomes" id="UP001165190">
    <property type="component" value="Unassembled WGS sequence"/>
</dbReference>
<dbReference type="GO" id="GO:0009903">
    <property type="term" value="P:chloroplast avoidance movement"/>
    <property type="evidence" value="ECO:0007669"/>
    <property type="project" value="TreeGrafter"/>
</dbReference>
<comment type="caution">
    <text evidence="4">The sequence shown here is derived from an EMBL/GenBank/DDBJ whole genome shotgun (WGS) entry which is preliminary data.</text>
</comment>
<feature type="coiled-coil region" evidence="3">
    <location>
        <begin position="87"/>
        <end position="302"/>
    </location>
</feature>
<dbReference type="Pfam" id="PF05701">
    <property type="entry name" value="WEMBL"/>
    <property type="match status" value="1"/>
</dbReference>
<dbReference type="InterPro" id="IPR008545">
    <property type="entry name" value="Web"/>
</dbReference>
<gene>
    <name evidence="4" type="ORF">HRI_001417400</name>
</gene>
<dbReference type="GO" id="GO:0005829">
    <property type="term" value="C:cytosol"/>
    <property type="evidence" value="ECO:0007669"/>
    <property type="project" value="TreeGrafter"/>
</dbReference>
<dbReference type="OrthoDB" id="1933125at2759"/>
<dbReference type="AlphaFoldDB" id="A0A9W7LVJ2"/>
<accession>A0A9W7LVJ2</accession>
<evidence type="ECO:0000313" key="4">
    <source>
        <dbReference type="EMBL" id="GMI77481.1"/>
    </source>
</evidence>
<name>A0A9W7LVJ2_HIBTR</name>
<evidence type="ECO:0008006" key="6">
    <source>
        <dbReference type="Google" id="ProtNLM"/>
    </source>
</evidence>
<comment type="similarity">
    <text evidence="1">Belongs to the WEB family.</text>
</comment>